<name>A0A8J4YBR8_CHIOP</name>
<dbReference type="Proteomes" id="UP000770661">
    <property type="component" value="Unassembled WGS sequence"/>
</dbReference>
<protein>
    <submittedName>
        <fullName evidence="1">Uncharacterized protein</fullName>
    </submittedName>
</protein>
<comment type="caution">
    <text evidence="1">The sequence shown here is derived from an EMBL/GenBank/DDBJ whole genome shotgun (WGS) entry which is preliminary data.</text>
</comment>
<sequence>MTPATSQQRPKLVRRTTGLHGMDVPLGSARISAANMAHWACKEIKGIFDVHHEFGLGEQGGGHHQENGANDGHACKYFGVGNDTCGGRGGARTLEVGFGQPATCMPKLEEVAPAVLSCQALQIAHTLNLIATADVKSVAEWNQGLRAPFTKAAAKVQGTWNRRTAAYVVANSIK</sequence>
<organism evidence="1 2">
    <name type="scientific">Chionoecetes opilio</name>
    <name type="common">Atlantic snow crab</name>
    <name type="synonym">Cancer opilio</name>
    <dbReference type="NCBI Taxonomy" id="41210"/>
    <lineage>
        <taxon>Eukaryota</taxon>
        <taxon>Metazoa</taxon>
        <taxon>Ecdysozoa</taxon>
        <taxon>Arthropoda</taxon>
        <taxon>Crustacea</taxon>
        <taxon>Multicrustacea</taxon>
        <taxon>Malacostraca</taxon>
        <taxon>Eumalacostraca</taxon>
        <taxon>Eucarida</taxon>
        <taxon>Decapoda</taxon>
        <taxon>Pleocyemata</taxon>
        <taxon>Brachyura</taxon>
        <taxon>Eubrachyura</taxon>
        <taxon>Majoidea</taxon>
        <taxon>Majidae</taxon>
        <taxon>Chionoecetes</taxon>
    </lineage>
</organism>
<evidence type="ECO:0000313" key="2">
    <source>
        <dbReference type="Proteomes" id="UP000770661"/>
    </source>
</evidence>
<proteinExistence type="predicted"/>
<keyword evidence="2" id="KW-1185">Reference proteome</keyword>
<dbReference type="AlphaFoldDB" id="A0A8J4YBR8"/>
<reference evidence="1" key="1">
    <citation type="submission" date="2020-07" db="EMBL/GenBank/DDBJ databases">
        <title>The High-quality genome of the commercially important snow crab, Chionoecetes opilio.</title>
        <authorList>
            <person name="Jeong J.-H."/>
            <person name="Ryu S."/>
        </authorList>
    </citation>
    <scope>NUCLEOTIDE SEQUENCE</scope>
    <source>
        <strain evidence="1">MADBK_172401_WGS</strain>
        <tissue evidence="1">Digestive gland</tissue>
    </source>
</reference>
<dbReference type="OrthoDB" id="6382074at2759"/>
<accession>A0A8J4YBR8</accession>
<gene>
    <name evidence="1" type="ORF">GWK47_049441</name>
</gene>
<evidence type="ECO:0000313" key="1">
    <source>
        <dbReference type="EMBL" id="KAG0719949.1"/>
    </source>
</evidence>
<dbReference type="EMBL" id="JACEEZ010013598">
    <property type="protein sequence ID" value="KAG0719949.1"/>
    <property type="molecule type" value="Genomic_DNA"/>
</dbReference>